<evidence type="ECO:0000256" key="1">
    <source>
        <dbReference type="SAM" id="MobiDB-lite"/>
    </source>
</evidence>
<evidence type="ECO:0000313" key="2">
    <source>
        <dbReference type="EMBL" id="QDS68937.1"/>
    </source>
</evidence>
<reference evidence="2 3" key="1">
    <citation type="submission" date="2019-07" db="EMBL/GenBank/DDBJ databases">
        <title>Finished genome of Venturia effusa.</title>
        <authorList>
            <person name="Young C.A."/>
            <person name="Cox M.P."/>
            <person name="Ganley A.R.D."/>
            <person name="David W.J."/>
        </authorList>
    </citation>
    <scope>NUCLEOTIDE SEQUENCE [LARGE SCALE GENOMIC DNA]</scope>
    <source>
        <strain evidence="3">albino</strain>
    </source>
</reference>
<feature type="compositionally biased region" description="Polar residues" evidence="1">
    <location>
        <begin position="228"/>
        <end position="242"/>
    </location>
</feature>
<sequence length="643" mass="69532">MGMTGSTQSRHAAPVNTNKAAWTAPSSPSQGARKPERVGQDDPTVSGGIAFLVLAHGSAQRGGSQQPYEPPQDMASQQRKGHPHGTSSPQQQNGSPKVWSSQDVYRAPGQQQQKQSASRSNYLPPWSQHQQKSQDVTGTKTLRLDIIPTSSAASTFSRGAVPKYKLPSWAQHQHKSQDITVTKTVTFDDSVPSPSAPASRKYPPSWFHQEISQDRHHGHQTGYHHGEQQASSSVITKTRTANATQTQTHSATHSATHSRPPIGFYNGEMPTHGPLLENGHVIQEDDDDTPHHTLNARDTVATESHDLIIPSNLKGLASKLEADLKDKIQDLLAEAKVNDIIAKVVELIGDIKSGDFKDKIMAKIPEFVAAIKALFSMDGIESLKGNVEDVIGSNHGLGEVREWAEKMRSKVEGKNQELIEGLTSTVGGLLGGGGGGDDDDGGLMERAVDPADTDGSGHFQDVHDALKESFQKDLPARKKEMERIKAKGQKLLQCFESAQADLKEKLDKAHSSKDLPITKITEKVKAGLAHITEVVRTFQEKAHELGEKKGTEKVLKDLMPNLKARAEAAIKDAVKKVLNSVNGHLPHVDDLMGDDMKAFLKSHEDDAMRLIADIADKFNAKGKAAGSGSDSDSDSGMDPGAFP</sequence>
<evidence type="ECO:0000313" key="3">
    <source>
        <dbReference type="Proteomes" id="UP000316270"/>
    </source>
</evidence>
<proteinExistence type="predicted"/>
<dbReference type="OrthoDB" id="10677906at2759"/>
<feature type="compositionally biased region" description="Polar residues" evidence="1">
    <location>
        <begin position="85"/>
        <end position="137"/>
    </location>
</feature>
<feature type="region of interest" description="Disordered" evidence="1">
    <location>
        <begin position="1"/>
        <end position="137"/>
    </location>
</feature>
<feature type="region of interest" description="Disordered" evidence="1">
    <location>
        <begin position="214"/>
        <end position="259"/>
    </location>
</feature>
<dbReference type="EMBL" id="CP042186">
    <property type="protein sequence ID" value="QDS68937.1"/>
    <property type="molecule type" value="Genomic_DNA"/>
</dbReference>
<gene>
    <name evidence="2" type="ORF">FKW77_008485</name>
</gene>
<feature type="compositionally biased region" description="Low complexity" evidence="1">
    <location>
        <begin position="243"/>
        <end position="258"/>
    </location>
</feature>
<organism evidence="2 3">
    <name type="scientific">Venturia effusa</name>
    <dbReference type="NCBI Taxonomy" id="50376"/>
    <lineage>
        <taxon>Eukaryota</taxon>
        <taxon>Fungi</taxon>
        <taxon>Dikarya</taxon>
        <taxon>Ascomycota</taxon>
        <taxon>Pezizomycotina</taxon>
        <taxon>Dothideomycetes</taxon>
        <taxon>Pleosporomycetidae</taxon>
        <taxon>Venturiales</taxon>
        <taxon>Venturiaceae</taxon>
        <taxon>Venturia</taxon>
    </lineage>
</organism>
<dbReference type="AlphaFoldDB" id="A0A517KZZ1"/>
<accession>A0A517KZZ1</accession>
<keyword evidence="3" id="KW-1185">Reference proteome</keyword>
<feature type="compositionally biased region" description="Polar residues" evidence="1">
    <location>
        <begin position="1"/>
        <end position="30"/>
    </location>
</feature>
<dbReference type="Proteomes" id="UP000316270">
    <property type="component" value="Chromosome 2"/>
</dbReference>
<feature type="region of interest" description="Disordered" evidence="1">
    <location>
        <begin position="621"/>
        <end position="643"/>
    </location>
</feature>
<protein>
    <submittedName>
        <fullName evidence="2">Uncharacterized protein</fullName>
    </submittedName>
</protein>
<name>A0A517KZZ1_9PEZI</name>